<name>A0A517NPQ2_9BACT</name>
<dbReference type="SUPFAM" id="SSF51658">
    <property type="entry name" value="Xylose isomerase-like"/>
    <property type="match status" value="1"/>
</dbReference>
<dbReference type="Proteomes" id="UP000319817">
    <property type="component" value="Chromosome"/>
</dbReference>
<evidence type="ECO:0000313" key="3">
    <source>
        <dbReference type="Proteomes" id="UP000319817"/>
    </source>
</evidence>
<accession>A0A517NPQ2</accession>
<gene>
    <name evidence="2" type="ORF">K239x_10490</name>
</gene>
<dbReference type="EMBL" id="CP036526">
    <property type="protein sequence ID" value="QDT09104.1"/>
    <property type="molecule type" value="Genomic_DNA"/>
</dbReference>
<dbReference type="Pfam" id="PF01261">
    <property type="entry name" value="AP_endonuc_2"/>
    <property type="match status" value="1"/>
</dbReference>
<dbReference type="AlphaFoldDB" id="A0A517NPQ2"/>
<organism evidence="2 3">
    <name type="scientific">Stieleria marina</name>
    <dbReference type="NCBI Taxonomy" id="1930275"/>
    <lineage>
        <taxon>Bacteria</taxon>
        <taxon>Pseudomonadati</taxon>
        <taxon>Planctomycetota</taxon>
        <taxon>Planctomycetia</taxon>
        <taxon>Pirellulales</taxon>
        <taxon>Pirellulaceae</taxon>
        <taxon>Stieleria</taxon>
    </lineage>
</organism>
<evidence type="ECO:0000313" key="2">
    <source>
        <dbReference type="EMBL" id="QDT09104.1"/>
    </source>
</evidence>
<proteinExistence type="predicted"/>
<dbReference type="Gene3D" id="3.20.20.150">
    <property type="entry name" value="Divalent-metal-dependent TIM barrel enzymes"/>
    <property type="match status" value="1"/>
</dbReference>
<dbReference type="RefSeq" id="WP_145416577.1">
    <property type="nucleotide sequence ID" value="NZ_CP036526.1"/>
</dbReference>
<keyword evidence="3" id="KW-1185">Reference proteome</keyword>
<dbReference type="InterPro" id="IPR013022">
    <property type="entry name" value="Xyl_isomerase-like_TIM-brl"/>
</dbReference>
<reference evidence="2 3" key="1">
    <citation type="submission" date="2019-02" db="EMBL/GenBank/DDBJ databases">
        <title>Deep-cultivation of Planctomycetes and their phenomic and genomic characterization uncovers novel biology.</title>
        <authorList>
            <person name="Wiegand S."/>
            <person name="Jogler M."/>
            <person name="Boedeker C."/>
            <person name="Pinto D."/>
            <person name="Vollmers J."/>
            <person name="Rivas-Marin E."/>
            <person name="Kohn T."/>
            <person name="Peeters S.H."/>
            <person name="Heuer A."/>
            <person name="Rast P."/>
            <person name="Oberbeckmann S."/>
            <person name="Bunk B."/>
            <person name="Jeske O."/>
            <person name="Meyerdierks A."/>
            <person name="Storesund J.E."/>
            <person name="Kallscheuer N."/>
            <person name="Luecker S."/>
            <person name="Lage O.M."/>
            <person name="Pohl T."/>
            <person name="Merkel B.J."/>
            <person name="Hornburger P."/>
            <person name="Mueller R.-W."/>
            <person name="Bruemmer F."/>
            <person name="Labrenz M."/>
            <person name="Spormann A.M."/>
            <person name="Op den Camp H."/>
            <person name="Overmann J."/>
            <person name="Amann R."/>
            <person name="Jetten M.S.M."/>
            <person name="Mascher T."/>
            <person name="Medema M.H."/>
            <person name="Devos D.P."/>
            <person name="Kaster A.-K."/>
            <person name="Ovreas L."/>
            <person name="Rohde M."/>
            <person name="Galperin M.Y."/>
            <person name="Jogler C."/>
        </authorList>
    </citation>
    <scope>NUCLEOTIDE SEQUENCE [LARGE SCALE GENOMIC DNA]</scope>
    <source>
        <strain evidence="2 3">K23_9</strain>
    </source>
</reference>
<feature type="domain" description="Xylose isomerase-like TIM barrel" evidence="1">
    <location>
        <begin position="20"/>
        <end position="232"/>
    </location>
</feature>
<sequence>MSLGFHTVSLLLHDETTAVKELAAMGYTSVAIRPRLSGLNPYAKHVVESMQCFGDAAKRLDVQVVLETQAPFLCDASLASADIGESAKAKAWIDICMQVARDYISDDVILVIESGKSNTSADTGGLSKDAGTGIELAGGKSADEEPLERLAFQIDTLLRQADSRGLRLAIRPRTGNVIAKVTHFQRLCQWLGGPHRLYLAADTAQMMIGGEFPIGERLALNASELACVFLTDPETTSVASRNAASVSDLPGRVDLSRVVQSIRRQEILVPMIVQIDGQSERGLEIAREAWAKL</sequence>
<dbReference type="InterPro" id="IPR036237">
    <property type="entry name" value="Xyl_isomerase-like_sf"/>
</dbReference>
<evidence type="ECO:0000259" key="1">
    <source>
        <dbReference type="Pfam" id="PF01261"/>
    </source>
</evidence>
<protein>
    <submittedName>
        <fullName evidence="2">Xylose isomerase-like TIM barrel</fullName>
    </submittedName>
</protein>
<dbReference type="OrthoDB" id="254110at2"/>
<keyword evidence="2" id="KW-0413">Isomerase</keyword>
<dbReference type="GO" id="GO:0016853">
    <property type="term" value="F:isomerase activity"/>
    <property type="evidence" value="ECO:0007669"/>
    <property type="project" value="UniProtKB-KW"/>
</dbReference>